<dbReference type="Proteomes" id="UP000069940">
    <property type="component" value="Unassembled WGS sequence"/>
</dbReference>
<keyword evidence="3" id="KW-1003">Cell membrane</keyword>
<evidence type="ECO:0000256" key="7">
    <source>
        <dbReference type="ARBA" id="ARBA00023170"/>
    </source>
</evidence>
<name>A0ABM1ZQQ9_AEDAL</name>
<keyword evidence="5 9" id="KW-1133">Transmembrane helix</keyword>
<evidence type="ECO:0000259" key="10">
    <source>
        <dbReference type="Pfam" id="PF00060"/>
    </source>
</evidence>
<evidence type="ECO:0000256" key="5">
    <source>
        <dbReference type="ARBA" id="ARBA00022989"/>
    </source>
</evidence>
<comment type="subcellular location">
    <subcellularLocation>
        <location evidence="1">Cell membrane</location>
        <topology evidence="1">Multi-pass membrane protein</topology>
    </subcellularLocation>
</comment>
<keyword evidence="8" id="KW-0325">Glycoprotein</keyword>
<evidence type="ECO:0000256" key="8">
    <source>
        <dbReference type="ARBA" id="ARBA00023180"/>
    </source>
</evidence>
<accession>A0ABM1ZQQ9</accession>
<dbReference type="GeneID" id="115258786"/>
<keyword evidence="6 9" id="KW-0472">Membrane</keyword>
<evidence type="ECO:0000313" key="11">
    <source>
        <dbReference type="EnsemblMetazoa" id="AALFPA23_020768.P30660"/>
    </source>
</evidence>
<proteinExistence type="inferred from homology"/>
<evidence type="ECO:0000256" key="6">
    <source>
        <dbReference type="ARBA" id="ARBA00023136"/>
    </source>
</evidence>
<organism evidence="11 12">
    <name type="scientific">Aedes albopictus</name>
    <name type="common">Asian tiger mosquito</name>
    <name type="synonym">Stegomyia albopicta</name>
    <dbReference type="NCBI Taxonomy" id="7160"/>
    <lineage>
        <taxon>Eukaryota</taxon>
        <taxon>Metazoa</taxon>
        <taxon>Ecdysozoa</taxon>
        <taxon>Arthropoda</taxon>
        <taxon>Hexapoda</taxon>
        <taxon>Insecta</taxon>
        <taxon>Pterygota</taxon>
        <taxon>Neoptera</taxon>
        <taxon>Endopterygota</taxon>
        <taxon>Diptera</taxon>
        <taxon>Nematocera</taxon>
        <taxon>Culicoidea</taxon>
        <taxon>Culicidae</taxon>
        <taxon>Culicinae</taxon>
        <taxon>Aedini</taxon>
        <taxon>Aedes</taxon>
        <taxon>Stegomyia</taxon>
    </lineage>
</organism>
<evidence type="ECO:0000256" key="4">
    <source>
        <dbReference type="ARBA" id="ARBA00022692"/>
    </source>
</evidence>
<sequence length="520" mass="59568">MLDRYVNNSVLLDMDDIDLYVDAEVKILTKQNDDELRLYDVYNNGLSLGGKLKVLHDREVFEHQNGKVNFGESKLGVKLKYQNRENLSDITMRVAIVSQLFPLSNDAVNHILEFFESYKQPEEDVAARMGYMLVKAIEGNLNFRIEWEHYNLKPGNESYKRNSDAVRDQQAHLSIFEVANLNMDDLTCLQNFMAYSSILNLNFRSMFIFRTPVSNSLTNNIFTQPFAMETWFTVALTILIGAVAVKINFMTEEHLEQDVREFHEHFSLYTMCMESLANFCQEGCEFINRSSPGRLSQMMLFACSIVVFNYYSSGFFSILMQGPQMSNIRTLNRLADSQLTVGIDGTVEAEEFFRASKHSDVHYLMEKKDLTDNFHVEPAHGIQQVRAGTYAYHCDRMIAYNVIRNSYDFSEMCDLNEIEVMPPQWVGLLIRKDSPFRELFNIKLARLREVGAFNRFVELWITKKPDCLVASVVSSVSMEGAFPIFLLLIAGTVAAFFAFALESGLFRAIGRRIGSSDSLA</sequence>
<reference evidence="11" key="2">
    <citation type="submission" date="2025-05" db="UniProtKB">
        <authorList>
            <consortium name="EnsemblMetazoa"/>
        </authorList>
    </citation>
    <scope>IDENTIFICATION</scope>
    <source>
        <strain evidence="11">Foshan</strain>
    </source>
</reference>
<dbReference type="Gene3D" id="1.10.287.70">
    <property type="match status" value="1"/>
</dbReference>
<feature type="transmembrane region" description="Helical" evidence="9">
    <location>
        <begin position="298"/>
        <end position="320"/>
    </location>
</feature>
<protein>
    <recommendedName>
        <fullName evidence="10">Ionotropic glutamate receptor C-terminal domain-containing protein</fullName>
    </recommendedName>
</protein>
<feature type="transmembrane region" description="Helical" evidence="9">
    <location>
        <begin position="226"/>
        <end position="245"/>
    </location>
</feature>
<evidence type="ECO:0000256" key="2">
    <source>
        <dbReference type="ARBA" id="ARBA00008685"/>
    </source>
</evidence>
<dbReference type="PANTHER" id="PTHR42643">
    <property type="entry name" value="IONOTROPIC RECEPTOR 20A-RELATED"/>
    <property type="match status" value="1"/>
</dbReference>
<keyword evidence="7" id="KW-0675">Receptor</keyword>
<keyword evidence="4 9" id="KW-0812">Transmembrane</keyword>
<dbReference type="Pfam" id="PF00060">
    <property type="entry name" value="Lig_chan"/>
    <property type="match status" value="1"/>
</dbReference>
<reference evidence="12" key="1">
    <citation type="journal article" date="2015" name="Proc. Natl. Acad. Sci. U.S.A.">
        <title>Genome sequence of the Asian Tiger mosquito, Aedes albopictus, reveals insights into its biology, genetics, and evolution.</title>
        <authorList>
            <person name="Chen X.G."/>
            <person name="Jiang X."/>
            <person name="Gu J."/>
            <person name="Xu M."/>
            <person name="Wu Y."/>
            <person name="Deng Y."/>
            <person name="Zhang C."/>
            <person name="Bonizzoni M."/>
            <person name="Dermauw W."/>
            <person name="Vontas J."/>
            <person name="Armbruster P."/>
            <person name="Huang X."/>
            <person name="Yang Y."/>
            <person name="Zhang H."/>
            <person name="He W."/>
            <person name="Peng H."/>
            <person name="Liu Y."/>
            <person name="Wu K."/>
            <person name="Chen J."/>
            <person name="Lirakis M."/>
            <person name="Topalis P."/>
            <person name="Van Leeuwen T."/>
            <person name="Hall A.B."/>
            <person name="Jiang X."/>
            <person name="Thorpe C."/>
            <person name="Mueller R.L."/>
            <person name="Sun C."/>
            <person name="Waterhouse R.M."/>
            <person name="Yan G."/>
            <person name="Tu Z.J."/>
            <person name="Fang X."/>
            <person name="James A.A."/>
        </authorList>
    </citation>
    <scope>NUCLEOTIDE SEQUENCE [LARGE SCALE GENOMIC DNA]</scope>
    <source>
        <strain evidence="12">Foshan</strain>
    </source>
</reference>
<keyword evidence="12" id="KW-1185">Reference proteome</keyword>
<dbReference type="RefSeq" id="XP_062703873.1">
    <property type="nucleotide sequence ID" value="XM_062847889.1"/>
</dbReference>
<dbReference type="PANTHER" id="PTHR42643:SF32">
    <property type="entry name" value="IONOTROPIC RECEPTOR 31A, ISOFORM C-RELATED"/>
    <property type="match status" value="1"/>
</dbReference>
<dbReference type="InterPro" id="IPR052192">
    <property type="entry name" value="Insect_Ionotropic_Sensory_Rcpt"/>
</dbReference>
<evidence type="ECO:0000256" key="3">
    <source>
        <dbReference type="ARBA" id="ARBA00022475"/>
    </source>
</evidence>
<feature type="domain" description="Ionotropic glutamate receptor C-terminal" evidence="10">
    <location>
        <begin position="228"/>
        <end position="416"/>
    </location>
</feature>
<dbReference type="InterPro" id="IPR001320">
    <property type="entry name" value="Iontro_rcpt_C"/>
</dbReference>
<evidence type="ECO:0000256" key="1">
    <source>
        <dbReference type="ARBA" id="ARBA00004651"/>
    </source>
</evidence>
<dbReference type="EnsemblMetazoa" id="AALFPA23_020768.R30660">
    <property type="protein sequence ID" value="AALFPA23_020768.P30660"/>
    <property type="gene ID" value="AALFPA23_020768"/>
</dbReference>
<feature type="transmembrane region" description="Helical" evidence="9">
    <location>
        <begin position="481"/>
        <end position="501"/>
    </location>
</feature>
<evidence type="ECO:0000256" key="9">
    <source>
        <dbReference type="SAM" id="Phobius"/>
    </source>
</evidence>
<comment type="similarity">
    <text evidence="2">Belongs to the glutamate-gated ion channel (TC 1.A.10.1) family.</text>
</comment>
<evidence type="ECO:0000313" key="12">
    <source>
        <dbReference type="Proteomes" id="UP000069940"/>
    </source>
</evidence>
<dbReference type="SUPFAM" id="SSF53850">
    <property type="entry name" value="Periplasmic binding protein-like II"/>
    <property type="match status" value="1"/>
</dbReference>